<feature type="transmembrane region" description="Helical" evidence="16">
    <location>
        <begin position="53"/>
        <end position="77"/>
    </location>
</feature>
<keyword evidence="20" id="KW-0560">Oxidoreductase</keyword>
<dbReference type="EMBL" id="DRGN01000346">
    <property type="protein sequence ID" value="HEU03391.1"/>
    <property type="molecule type" value="Genomic_DNA"/>
</dbReference>
<reference evidence="20" key="1">
    <citation type="journal article" date="2020" name="mSystems">
        <title>Genome- and Community-Level Interaction Insights into Carbon Utilization and Element Cycling Functions of Hydrothermarchaeota in Hydrothermal Sediment.</title>
        <authorList>
            <person name="Zhou Z."/>
            <person name="Liu Y."/>
            <person name="Xu W."/>
            <person name="Pan J."/>
            <person name="Luo Z.H."/>
            <person name="Li M."/>
        </authorList>
    </citation>
    <scope>NUCLEOTIDE SEQUENCE</scope>
    <source>
        <strain evidence="20">HyVt-347</strain>
    </source>
</reference>
<dbReference type="GO" id="GO:0016491">
    <property type="term" value="F:oxidoreductase activity"/>
    <property type="evidence" value="ECO:0007669"/>
    <property type="project" value="UniProtKB-KW"/>
</dbReference>
<feature type="signal peptide" evidence="17">
    <location>
        <begin position="1"/>
        <end position="22"/>
    </location>
</feature>
<evidence type="ECO:0000313" key="20">
    <source>
        <dbReference type="EMBL" id="HEU03391.1"/>
    </source>
</evidence>
<evidence type="ECO:0000256" key="2">
    <source>
        <dbReference type="ARBA" id="ARBA00007866"/>
    </source>
</evidence>
<keyword evidence="10 15" id="KW-0186">Copper</keyword>
<comment type="function">
    <text evidence="12 15">Subunits I and II form the functional core of the enzyme complex. Electrons originating in cytochrome c are transferred via heme a and Cu(A) to the binuclear center formed by heme a3 and Cu(B).</text>
</comment>
<protein>
    <recommendedName>
        <fullName evidence="15">Cytochrome c oxidase subunit 2</fullName>
        <ecNumber evidence="15">7.1.1.9</ecNumber>
    </recommendedName>
</protein>
<evidence type="ECO:0000256" key="11">
    <source>
        <dbReference type="ARBA" id="ARBA00023136"/>
    </source>
</evidence>
<evidence type="ECO:0000313" key="21">
    <source>
        <dbReference type="Proteomes" id="UP000885680"/>
    </source>
</evidence>
<dbReference type="Pfam" id="PF02790">
    <property type="entry name" value="COX2_TM"/>
    <property type="match status" value="1"/>
</dbReference>
<keyword evidence="8 14" id="KW-0249">Electron transport</keyword>
<dbReference type="NCBIfam" id="TIGR02866">
    <property type="entry name" value="CoxB"/>
    <property type="match status" value="1"/>
</dbReference>
<dbReference type="AlphaFoldDB" id="A0A9C9TK46"/>
<keyword evidence="5 14" id="KW-0812">Transmembrane</keyword>
<dbReference type="PROSITE" id="PS50999">
    <property type="entry name" value="COX2_TM"/>
    <property type="match status" value="1"/>
</dbReference>
<evidence type="ECO:0000256" key="4">
    <source>
        <dbReference type="ARBA" id="ARBA00022660"/>
    </source>
</evidence>
<evidence type="ECO:0000256" key="1">
    <source>
        <dbReference type="ARBA" id="ARBA00004141"/>
    </source>
</evidence>
<evidence type="ECO:0000256" key="8">
    <source>
        <dbReference type="ARBA" id="ARBA00022982"/>
    </source>
</evidence>
<comment type="subcellular location">
    <subcellularLocation>
        <location evidence="14">Cell membrane</location>
        <topology evidence="14">Multi-pass membrane protein</topology>
    </subcellularLocation>
    <subcellularLocation>
        <location evidence="1">Membrane</location>
        <topology evidence="1">Multi-pass membrane protein</topology>
    </subcellularLocation>
</comment>
<accession>A0A9C9TK46</accession>
<dbReference type="Proteomes" id="UP000885680">
    <property type="component" value="Unassembled WGS sequence"/>
</dbReference>
<dbReference type="Gene3D" id="2.60.40.420">
    <property type="entry name" value="Cupredoxins - blue copper proteins"/>
    <property type="match status" value="1"/>
</dbReference>
<dbReference type="PRINTS" id="PR01166">
    <property type="entry name" value="CYCOXIDASEII"/>
</dbReference>
<name>A0A9C9TK46_9HYPH</name>
<sequence>MRVRRSILAATAFLSTAGAAIAQEADLLPGQPHPWQILLQDAMSPIESQIQWFNWYALAFVIPITIIVAALLGWCIYRFRESRNPVPSRTSHNTLIEVVWTVAPVIILLFLAIPSFQLLTAQYNPPSEPELTIKATGYQWYWGYEYQPADGTAQAQAETVSYESYPLLEEDRDGAGKQDKGTYPHLLAVDNEVVVPVDTVIRLLSTSADVIHAFAMPSMGVKVDAVPGRLNESWFEAQREGIFYGQCSELCGQAHYNMPIAIRVVSKEQFATWYAAASQDLENANAQLTAEIDSADGIAVAGR</sequence>
<dbReference type="InterPro" id="IPR045187">
    <property type="entry name" value="CcO_II"/>
</dbReference>
<feature type="domain" description="Cytochrome oxidase subunit II transmembrane region profile" evidence="19">
    <location>
        <begin position="31"/>
        <end position="126"/>
    </location>
</feature>
<organism evidence="20 21">
    <name type="scientific">Aurantimonas coralicida</name>
    <dbReference type="NCBI Taxonomy" id="182270"/>
    <lineage>
        <taxon>Bacteria</taxon>
        <taxon>Pseudomonadati</taxon>
        <taxon>Pseudomonadota</taxon>
        <taxon>Alphaproteobacteria</taxon>
        <taxon>Hyphomicrobiales</taxon>
        <taxon>Aurantimonadaceae</taxon>
        <taxon>Aurantimonas</taxon>
    </lineage>
</organism>
<dbReference type="PROSITE" id="PS50857">
    <property type="entry name" value="COX2_CUA"/>
    <property type="match status" value="1"/>
</dbReference>
<keyword evidence="9 16" id="KW-1133">Transmembrane helix</keyword>
<evidence type="ECO:0000256" key="6">
    <source>
        <dbReference type="ARBA" id="ARBA00022723"/>
    </source>
</evidence>
<proteinExistence type="inferred from homology"/>
<dbReference type="PROSITE" id="PS00078">
    <property type="entry name" value="COX2"/>
    <property type="match status" value="1"/>
</dbReference>
<dbReference type="InterPro" id="IPR036257">
    <property type="entry name" value="Cyt_c_oxidase_su2_TM_sf"/>
</dbReference>
<dbReference type="EC" id="7.1.1.9" evidence="15"/>
<dbReference type="PANTHER" id="PTHR22888:SF9">
    <property type="entry name" value="CYTOCHROME C OXIDASE SUBUNIT 2"/>
    <property type="match status" value="1"/>
</dbReference>
<dbReference type="InterPro" id="IPR011759">
    <property type="entry name" value="Cyt_c_oxidase_su2_TM_dom"/>
</dbReference>
<dbReference type="InterPro" id="IPR002429">
    <property type="entry name" value="CcO_II-like_C"/>
</dbReference>
<evidence type="ECO:0000256" key="12">
    <source>
        <dbReference type="ARBA" id="ARBA00024688"/>
    </source>
</evidence>
<evidence type="ECO:0000256" key="10">
    <source>
        <dbReference type="ARBA" id="ARBA00023008"/>
    </source>
</evidence>
<dbReference type="CDD" id="cd13912">
    <property type="entry name" value="CcO_II_C"/>
    <property type="match status" value="1"/>
</dbReference>
<evidence type="ECO:0000256" key="16">
    <source>
        <dbReference type="SAM" id="Phobius"/>
    </source>
</evidence>
<dbReference type="GO" id="GO:0042773">
    <property type="term" value="P:ATP synthesis coupled electron transport"/>
    <property type="evidence" value="ECO:0007669"/>
    <property type="project" value="TreeGrafter"/>
</dbReference>
<dbReference type="GO" id="GO:0005507">
    <property type="term" value="F:copper ion binding"/>
    <property type="evidence" value="ECO:0007669"/>
    <property type="project" value="InterPro"/>
</dbReference>
<dbReference type="InterPro" id="IPR014222">
    <property type="entry name" value="Cyt_c_oxidase_su2"/>
</dbReference>
<dbReference type="Gene3D" id="1.10.287.90">
    <property type="match status" value="1"/>
</dbReference>
<dbReference type="SUPFAM" id="SSF81464">
    <property type="entry name" value="Cytochrome c oxidase subunit II-like, transmembrane region"/>
    <property type="match status" value="1"/>
</dbReference>
<comment type="cofactor">
    <cofactor evidence="15">
        <name>Cu cation</name>
        <dbReference type="ChEBI" id="CHEBI:23378"/>
    </cofactor>
    <text evidence="15">Binds a copper A center.</text>
</comment>
<feature type="transmembrane region" description="Helical" evidence="16">
    <location>
        <begin position="98"/>
        <end position="119"/>
    </location>
</feature>
<keyword evidence="6 15" id="KW-0479">Metal-binding</keyword>
<evidence type="ECO:0000259" key="19">
    <source>
        <dbReference type="PROSITE" id="PS50999"/>
    </source>
</evidence>
<dbReference type="GO" id="GO:0004129">
    <property type="term" value="F:cytochrome-c oxidase activity"/>
    <property type="evidence" value="ECO:0007669"/>
    <property type="project" value="UniProtKB-EC"/>
</dbReference>
<dbReference type="InterPro" id="IPR001505">
    <property type="entry name" value="Copper_CuA"/>
</dbReference>
<dbReference type="Pfam" id="PF00116">
    <property type="entry name" value="COX2"/>
    <property type="match status" value="1"/>
</dbReference>
<feature type="chain" id="PRO_5039444374" description="Cytochrome c oxidase subunit 2" evidence="17">
    <location>
        <begin position="23"/>
        <end position="303"/>
    </location>
</feature>
<keyword evidence="17" id="KW-0732">Signal</keyword>
<keyword evidence="3 14" id="KW-0813">Transport</keyword>
<evidence type="ECO:0000256" key="15">
    <source>
        <dbReference type="RuleBase" id="RU004024"/>
    </source>
</evidence>
<gene>
    <name evidence="20" type="primary">coxB</name>
    <name evidence="20" type="ORF">ENH89_24380</name>
</gene>
<dbReference type="PANTHER" id="PTHR22888">
    <property type="entry name" value="CYTOCHROME C OXIDASE, SUBUNIT II"/>
    <property type="match status" value="1"/>
</dbReference>
<comment type="caution">
    <text evidence="20">The sequence shown here is derived from an EMBL/GenBank/DDBJ whole genome shotgun (WGS) entry which is preliminary data.</text>
</comment>
<keyword evidence="4 14" id="KW-0679">Respiratory chain</keyword>
<evidence type="ECO:0000256" key="3">
    <source>
        <dbReference type="ARBA" id="ARBA00022448"/>
    </source>
</evidence>
<comment type="similarity">
    <text evidence="2 14">Belongs to the cytochrome c oxidase subunit 2 family.</text>
</comment>
<evidence type="ECO:0000256" key="5">
    <source>
        <dbReference type="ARBA" id="ARBA00022692"/>
    </source>
</evidence>
<evidence type="ECO:0000259" key="18">
    <source>
        <dbReference type="PROSITE" id="PS50857"/>
    </source>
</evidence>
<keyword evidence="11 16" id="KW-0472">Membrane</keyword>
<evidence type="ECO:0000256" key="9">
    <source>
        <dbReference type="ARBA" id="ARBA00022989"/>
    </source>
</evidence>
<comment type="catalytic activity">
    <reaction evidence="13 15">
        <text>4 Fe(II)-[cytochrome c] + O2 + 8 H(+)(in) = 4 Fe(III)-[cytochrome c] + 2 H2O + 4 H(+)(out)</text>
        <dbReference type="Rhea" id="RHEA:11436"/>
        <dbReference type="Rhea" id="RHEA-COMP:10350"/>
        <dbReference type="Rhea" id="RHEA-COMP:14399"/>
        <dbReference type="ChEBI" id="CHEBI:15377"/>
        <dbReference type="ChEBI" id="CHEBI:15378"/>
        <dbReference type="ChEBI" id="CHEBI:15379"/>
        <dbReference type="ChEBI" id="CHEBI:29033"/>
        <dbReference type="ChEBI" id="CHEBI:29034"/>
        <dbReference type="EC" id="7.1.1.9"/>
    </reaction>
</comment>
<dbReference type="InterPro" id="IPR008972">
    <property type="entry name" value="Cupredoxin"/>
</dbReference>
<evidence type="ECO:0000256" key="13">
    <source>
        <dbReference type="ARBA" id="ARBA00047816"/>
    </source>
</evidence>
<keyword evidence="7" id="KW-1278">Translocase</keyword>
<feature type="domain" description="Cytochrome oxidase subunit II copper A binding" evidence="18">
    <location>
        <begin position="128"/>
        <end position="276"/>
    </location>
</feature>
<evidence type="ECO:0000256" key="7">
    <source>
        <dbReference type="ARBA" id="ARBA00022967"/>
    </source>
</evidence>
<evidence type="ECO:0000256" key="14">
    <source>
        <dbReference type="RuleBase" id="RU000456"/>
    </source>
</evidence>
<dbReference type="InterPro" id="IPR034210">
    <property type="entry name" value="CcO_II_C"/>
</dbReference>
<dbReference type="GO" id="GO:0005886">
    <property type="term" value="C:plasma membrane"/>
    <property type="evidence" value="ECO:0007669"/>
    <property type="project" value="UniProtKB-SubCell"/>
</dbReference>
<evidence type="ECO:0000256" key="17">
    <source>
        <dbReference type="SAM" id="SignalP"/>
    </source>
</evidence>
<dbReference type="SUPFAM" id="SSF49503">
    <property type="entry name" value="Cupredoxins"/>
    <property type="match status" value="1"/>
</dbReference>